<dbReference type="AlphaFoldDB" id="W1PFZ7"/>
<dbReference type="Proteomes" id="UP000017836">
    <property type="component" value="Unassembled WGS sequence"/>
</dbReference>
<gene>
    <name evidence="1" type="ORF">AMTR_s00143p00108380</name>
</gene>
<name>W1PFZ7_AMBTC</name>
<evidence type="ECO:0000313" key="1">
    <source>
        <dbReference type="EMBL" id="ERN06005.1"/>
    </source>
</evidence>
<keyword evidence="2" id="KW-1185">Reference proteome</keyword>
<dbReference type="EMBL" id="KI393946">
    <property type="protein sequence ID" value="ERN06005.1"/>
    <property type="molecule type" value="Genomic_DNA"/>
</dbReference>
<sequence length="66" mass="7357">MANQHNEVNLLDIAQFCHNLHRSSLTGKSALEFTISQRPLMPHDVALQQGEAQYPMALRLGKAGEE</sequence>
<evidence type="ECO:0000313" key="2">
    <source>
        <dbReference type="Proteomes" id="UP000017836"/>
    </source>
</evidence>
<accession>W1PFZ7</accession>
<dbReference type="Gramene" id="ERN06005">
    <property type="protein sequence ID" value="ERN06005"/>
    <property type="gene ID" value="AMTR_s00143p00108380"/>
</dbReference>
<dbReference type="HOGENOM" id="CLU_2834570_0_0_1"/>
<organism evidence="1 2">
    <name type="scientific">Amborella trichopoda</name>
    <dbReference type="NCBI Taxonomy" id="13333"/>
    <lineage>
        <taxon>Eukaryota</taxon>
        <taxon>Viridiplantae</taxon>
        <taxon>Streptophyta</taxon>
        <taxon>Embryophyta</taxon>
        <taxon>Tracheophyta</taxon>
        <taxon>Spermatophyta</taxon>
        <taxon>Magnoliopsida</taxon>
        <taxon>Amborellales</taxon>
        <taxon>Amborellaceae</taxon>
        <taxon>Amborella</taxon>
    </lineage>
</organism>
<protein>
    <submittedName>
        <fullName evidence="1">Uncharacterized protein</fullName>
    </submittedName>
</protein>
<proteinExistence type="predicted"/>
<reference evidence="2" key="1">
    <citation type="journal article" date="2013" name="Science">
        <title>The Amborella genome and the evolution of flowering plants.</title>
        <authorList>
            <consortium name="Amborella Genome Project"/>
        </authorList>
    </citation>
    <scope>NUCLEOTIDE SEQUENCE [LARGE SCALE GENOMIC DNA]</scope>
</reference>